<dbReference type="RefSeq" id="WP_168444074.1">
    <property type="nucleotide sequence ID" value="NZ_JAAXPG010000019.1"/>
</dbReference>
<organism evidence="2 3">
    <name type="scientific">Nocardiopsis alborubida</name>
    <dbReference type="NCBI Taxonomy" id="146802"/>
    <lineage>
        <taxon>Bacteria</taxon>
        <taxon>Bacillati</taxon>
        <taxon>Actinomycetota</taxon>
        <taxon>Actinomycetes</taxon>
        <taxon>Streptosporangiales</taxon>
        <taxon>Nocardiopsidaceae</taxon>
        <taxon>Nocardiopsis</taxon>
    </lineage>
</organism>
<keyword evidence="1" id="KW-0472">Membrane</keyword>
<accession>A0A7X6RS43</accession>
<proteinExistence type="predicted"/>
<keyword evidence="3" id="KW-1185">Reference proteome</keyword>
<evidence type="ECO:0008006" key="4">
    <source>
        <dbReference type="Google" id="ProtNLM"/>
    </source>
</evidence>
<dbReference type="AlphaFoldDB" id="A0A7X6RS43"/>
<name>A0A7X6RS43_9ACTN</name>
<keyword evidence="1" id="KW-1133">Transmembrane helix</keyword>
<comment type="caution">
    <text evidence="2">The sequence shown here is derived from an EMBL/GenBank/DDBJ whole genome shotgun (WGS) entry which is preliminary data.</text>
</comment>
<reference evidence="2 3" key="1">
    <citation type="submission" date="2020-04" db="EMBL/GenBank/DDBJ databases">
        <title>MicrobeNet Type strains.</title>
        <authorList>
            <person name="Nicholson A.C."/>
        </authorList>
    </citation>
    <scope>NUCLEOTIDE SEQUENCE [LARGE SCALE GENOMIC DNA]</scope>
    <source>
        <strain evidence="2 3">ATCC 23612</strain>
    </source>
</reference>
<dbReference type="EMBL" id="JAAXPG010000019">
    <property type="protein sequence ID" value="NKY99937.1"/>
    <property type="molecule type" value="Genomic_DNA"/>
</dbReference>
<gene>
    <name evidence="2" type="ORF">HGB44_20020</name>
</gene>
<evidence type="ECO:0000313" key="2">
    <source>
        <dbReference type="EMBL" id="NKY99937.1"/>
    </source>
</evidence>
<keyword evidence="1" id="KW-0812">Transmembrane</keyword>
<feature type="transmembrane region" description="Helical" evidence="1">
    <location>
        <begin position="21"/>
        <end position="45"/>
    </location>
</feature>
<sequence length="252" mass="26867">MVDEKAPPRKQGLHGWKAAGAVFGCGTLAAFGVFGVVIALLGSFLTTLSSGFGDTEQPQGAAEAGAAETTSPRDEFVADKFDLCRISLPSISGVSLNLDEDSEGPVDTAIEGGDSTEDNLVRSDECAGVVHPTVAATTPWEFQFSYRAIIFSPDGGRDQLSQSDLEEWRDEAQASLSGFQEGEELDFLDQAYYVYGSTPGGGSEYIAVARKRSAVLQFSMVSEDDNTPAHFENEVAKFEAHLDLALQNLIPA</sequence>
<protein>
    <recommendedName>
        <fullName evidence="4">DUF3558 domain-containing protein</fullName>
    </recommendedName>
</protein>
<evidence type="ECO:0000313" key="3">
    <source>
        <dbReference type="Proteomes" id="UP000553209"/>
    </source>
</evidence>
<dbReference type="Proteomes" id="UP000553209">
    <property type="component" value="Unassembled WGS sequence"/>
</dbReference>
<evidence type="ECO:0000256" key="1">
    <source>
        <dbReference type="SAM" id="Phobius"/>
    </source>
</evidence>